<evidence type="ECO:0000313" key="6">
    <source>
        <dbReference type="Proteomes" id="UP000292052"/>
    </source>
</evidence>
<name>A0A482VFH6_ASBVE</name>
<sequence>MDEEVQKWSRKDPSAIRKAMINPENLESLERGELKFS</sequence>
<dbReference type="OrthoDB" id="10070006at2759"/>
<organism evidence="5 6">
    <name type="scientific">Asbolus verrucosus</name>
    <name type="common">Desert ironclad beetle</name>
    <dbReference type="NCBI Taxonomy" id="1661398"/>
    <lineage>
        <taxon>Eukaryota</taxon>
        <taxon>Metazoa</taxon>
        <taxon>Ecdysozoa</taxon>
        <taxon>Arthropoda</taxon>
        <taxon>Hexapoda</taxon>
        <taxon>Insecta</taxon>
        <taxon>Pterygota</taxon>
        <taxon>Neoptera</taxon>
        <taxon>Endopterygota</taxon>
        <taxon>Coleoptera</taxon>
        <taxon>Polyphaga</taxon>
        <taxon>Cucujiformia</taxon>
        <taxon>Tenebrionidae</taxon>
        <taxon>Pimeliinae</taxon>
        <taxon>Asbolus</taxon>
    </lineage>
</organism>
<dbReference type="GO" id="GO:0000981">
    <property type="term" value="F:DNA-binding transcription factor activity, RNA polymerase II-specific"/>
    <property type="evidence" value="ECO:0007669"/>
    <property type="project" value="TreeGrafter"/>
</dbReference>
<accession>A0A482VFH6</accession>
<dbReference type="STRING" id="1661398.A0A482VFH6"/>
<dbReference type="EMBL" id="QDEB01104542">
    <property type="protein sequence ID" value="RZC14244.1"/>
    <property type="molecule type" value="Genomic_DNA"/>
</dbReference>
<comment type="caution">
    <text evidence="5">The sequence shown here is derived from an EMBL/GenBank/DDBJ whole genome shotgun (WGS) entry which is preliminary data.</text>
</comment>
<evidence type="ECO:0000256" key="1">
    <source>
        <dbReference type="ARBA" id="ARBA00022473"/>
    </source>
</evidence>
<keyword evidence="3" id="KW-0804">Transcription</keyword>
<keyword evidence="1" id="KW-0217">Developmental protein</keyword>
<dbReference type="Proteomes" id="UP000292052">
    <property type="component" value="Unassembled WGS sequence"/>
</dbReference>
<dbReference type="PANTHER" id="PTHR46721:SF3">
    <property type="entry name" value="FORKHEAD BOX N1"/>
    <property type="match status" value="1"/>
</dbReference>
<keyword evidence="6" id="KW-1185">Reference proteome</keyword>
<evidence type="ECO:0000313" key="5">
    <source>
        <dbReference type="EMBL" id="RZC14244.1"/>
    </source>
</evidence>
<evidence type="ECO:0000256" key="3">
    <source>
        <dbReference type="ARBA" id="ARBA00023163"/>
    </source>
</evidence>
<proteinExistence type="predicted"/>
<dbReference type="GO" id="GO:0000976">
    <property type="term" value="F:transcription cis-regulatory region binding"/>
    <property type="evidence" value="ECO:0007669"/>
    <property type="project" value="TreeGrafter"/>
</dbReference>
<dbReference type="PANTHER" id="PTHR46721">
    <property type="entry name" value="FORKHEAD BOX PROTEIN N1"/>
    <property type="match status" value="1"/>
</dbReference>
<evidence type="ECO:0000256" key="2">
    <source>
        <dbReference type="ARBA" id="ARBA00023015"/>
    </source>
</evidence>
<gene>
    <name evidence="5" type="ORF">BDFB_006459</name>
</gene>
<evidence type="ECO:0000256" key="4">
    <source>
        <dbReference type="ARBA" id="ARBA00023242"/>
    </source>
</evidence>
<dbReference type="AlphaFoldDB" id="A0A482VFH6"/>
<dbReference type="InterPro" id="IPR049624">
    <property type="entry name" value="FOXN1_4"/>
</dbReference>
<keyword evidence="2" id="KW-0805">Transcription regulation</keyword>
<reference evidence="5 6" key="1">
    <citation type="submission" date="2017-03" db="EMBL/GenBank/DDBJ databases">
        <title>Genome of the blue death feigning beetle - Asbolus verrucosus.</title>
        <authorList>
            <person name="Rider S.D."/>
        </authorList>
    </citation>
    <scope>NUCLEOTIDE SEQUENCE [LARGE SCALE GENOMIC DNA]</scope>
    <source>
        <strain evidence="5">Butters</strain>
        <tissue evidence="5">Head and leg muscle</tissue>
    </source>
</reference>
<keyword evidence="4" id="KW-0539">Nucleus</keyword>
<protein>
    <submittedName>
        <fullName evidence="5">Uncharacterized protein</fullName>
    </submittedName>
</protein>